<sequence>MARNIKGITIEIGGNAEKLEKALSDVYKKSKNLTGEMKEIDKAMRFNPKNIELAGQKQKVLSEQVENTRKRLDELKKAQEQVNEQYKNGEISEQQYRSFQREIIETESILKTYEGKLSDVTDKHKIFGDKLEEVGGKFQKVGKKMQDVGKNLTMKLTAPIVGFATVGIKAASDFETAFAGVQKTVDEVYDANGNLVISYEDLEKGIRDMAKSIPASTAEISEVAEAAGQLGIKTENVLDFTKVMIDMGQATNLSSDEAASSLAQLANITQMPQTEFSNLASSVVVLGKNYCLVAEKSAA</sequence>
<name>A0A9D2F6T6_9ENTE</name>
<feature type="coiled-coil region" evidence="2">
    <location>
        <begin position="16"/>
        <end position="92"/>
    </location>
</feature>
<dbReference type="NCBIfam" id="TIGR01760">
    <property type="entry name" value="tape_meas_TP901"/>
    <property type="match status" value="1"/>
</dbReference>
<dbReference type="InterPro" id="IPR010090">
    <property type="entry name" value="Phage_tape_meas"/>
</dbReference>
<reference evidence="4" key="1">
    <citation type="journal article" date="2021" name="PeerJ">
        <title>Extensive microbial diversity within the chicken gut microbiome revealed by metagenomics and culture.</title>
        <authorList>
            <person name="Gilroy R."/>
            <person name="Ravi A."/>
            <person name="Getino M."/>
            <person name="Pursley I."/>
            <person name="Horton D.L."/>
            <person name="Alikhan N.F."/>
            <person name="Baker D."/>
            <person name="Gharbi K."/>
            <person name="Hall N."/>
            <person name="Watson M."/>
            <person name="Adriaenssens E.M."/>
            <person name="Foster-Nyarko E."/>
            <person name="Jarju S."/>
            <person name="Secka A."/>
            <person name="Antonio M."/>
            <person name="Oren A."/>
            <person name="Chaudhuri R.R."/>
            <person name="La Ragione R."/>
            <person name="Hildebrand F."/>
            <person name="Pallen M.J."/>
        </authorList>
    </citation>
    <scope>NUCLEOTIDE SEQUENCE</scope>
    <source>
        <strain evidence="4">CHK172-16539</strain>
    </source>
</reference>
<dbReference type="Proteomes" id="UP000824063">
    <property type="component" value="Unassembled WGS sequence"/>
</dbReference>
<accession>A0A9D2F6T6</accession>
<dbReference type="PANTHER" id="PTHR37813:SF1">
    <property type="entry name" value="FELS-2 PROPHAGE PROTEIN"/>
    <property type="match status" value="1"/>
</dbReference>
<proteinExistence type="predicted"/>
<evidence type="ECO:0000259" key="3">
    <source>
        <dbReference type="Pfam" id="PF10145"/>
    </source>
</evidence>
<comment type="caution">
    <text evidence="4">The sequence shown here is derived from an EMBL/GenBank/DDBJ whole genome shotgun (WGS) entry which is preliminary data.</text>
</comment>
<evidence type="ECO:0000256" key="1">
    <source>
        <dbReference type="ARBA" id="ARBA00022612"/>
    </source>
</evidence>
<dbReference type="Pfam" id="PF10145">
    <property type="entry name" value="PhageMin_Tail"/>
    <property type="match status" value="1"/>
</dbReference>
<organism evidence="4 5">
    <name type="scientific">Candidatus Enterococcus avicola</name>
    <dbReference type="NCBI Taxonomy" id="2838561"/>
    <lineage>
        <taxon>Bacteria</taxon>
        <taxon>Bacillati</taxon>
        <taxon>Bacillota</taxon>
        <taxon>Bacilli</taxon>
        <taxon>Lactobacillales</taxon>
        <taxon>Enterococcaceae</taxon>
        <taxon>Enterococcus</taxon>
    </lineage>
</organism>
<dbReference type="PANTHER" id="PTHR37813">
    <property type="entry name" value="FELS-2 PROPHAGE PROTEIN"/>
    <property type="match status" value="1"/>
</dbReference>
<keyword evidence="1" id="KW-1188">Viral release from host cell</keyword>
<dbReference type="EMBL" id="DXBN01000143">
    <property type="protein sequence ID" value="HIZ53569.1"/>
    <property type="molecule type" value="Genomic_DNA"/>
</dbReference>
<reference evidence="4" key="2">
    <citation type="submission" date="2021-04" db="EMBL/GenBank/DDBJ databases">
        <authorList>
            <person name="Gilroy R."/>
        </authorList>
    </citation>
    <scope>NUCLEOTIDE SEQUENCE</scope>
    <source>
        <strain evidence="4">CHK172-16539</strain>
    </source>
</reference>
<evidence type="ECO:0000313" key="5">
    <source>
        <dbReference type="Proteomes" id="UP000824063"/>
    </source>
</evidence>
<evidence type="ECO:0000313" key="4">
    <source>
        <dbReference type="EMBL" id="HIZ53569.1"/>
    </source>
</evidence>
<feature type="domain" description="Phage tail tape measure protein" evidence="3">
    <location>
        <begin position="204"/>
        <end position="289"/>
    </location>
</feature>
<dbReference type="AlphaFoldDB" id="A0A9D2F6T6"/>
<gene>
    <name evidence="4" type="ORF">IAA20_06480</name>
</gene>
<protein>
    <submittedName>
        <fullName evidence="4">Phage tail tape measure protein</fullName>
    </submittedName>
</protein>
<evidence type="ECO:0000256" key="2">
    <source>
        <dbReference type="SAM" id="Coils"/>
    </source>
</evidence>
<keyword evidence="2" id="KW-0175">Coiled coil</keyword>